<dbReference type="OrthoDB" id="4412616at2"/>
<dbReference type="KEGG" id="caqu:CAQU_12225"/>
<organism evidence="2 3">
    <name type="scientific">Corynebacterium aquilae DSM 44791</name>
    <dbReference type="NCBI Taxonomy" id="1431546"/>
    <lineage>
        <taxon>Bacteria</taxon>
        <taxon>Bacillati</taxon>
        <taxon>Actinomycetota</taxon>
        <taxon>Actinomycetes</taxon>
        <taxon>Mycobacteriales</taxon>
        <taxon>Corynebacteriaceae</taxon>
        <taxon>Corynebacterium</taxon>
    </lineage>
</organism>
<proteinExistence type="predicted"/>
<dbReference type="Proteomes" id="UP000185478">
    <property type="component" value="Chromosome"/>
</dbReference>
<feature type="transmembrane region" description="Helical" evidence="1">
    <location>
        <begin position="92"/>
        <end position="112"/>
    </location>
</feature>
<feature type="transmembrane region" description="Helical" evidence="1">
    <location>
        <begin position="12"/>
        <end position="31"/>
    </location>
</feature>
<keyword evidence="1" id="KW-1133">Transmembrane helix</keyword>
<dbReference type="EMBL" id="CP009245">
    <property type="protein sequence ID" value="APT85676.1"/>
    <property type="molecule type" value="Genomic_DNA"/>
</dbReference>
<evidence type="ECO:0000313" key="2">
    <source>
        <dbReference type="EMBL" id="APT85676.1"/>
    </source>
</evidence>
<evidence type="ECO:0000313" key="3">
    <source>
        <dbReference type="Proteomes" id="UP000185478"/>
    </source>
</evidence>
<keyword evidence="3" id="KW-1185">Reference proteome</keyword>
<gene>
    <name evidence="2" type="ORF">CAQU_12225</name>
</gene>
<keyword evidence="1" id="KW-0812">Transmembrane</keyword>
<protein>
    <submittedName>
        <fullName evidence="2">Uncharacterized protein</fullName>
    </submittedName>
</protein>
<dbReference type="RefSeq" id="WP_075728017.1">
    <property type="nucleotide sequence ID" value="NZ_CP009245.1"/>
</dbReference>
<evidence type="ECO:0000256" key="1">
    <source>
        <dbReference type="SAM" id="Phobius"/>
    </source>
</evidence>
<accession>A0A1L7CII6</accession>
<keyword evidence="1" id="KW-0472">Membrane</keyword>
<reference evidence="2 3" key="1">
    <citation type="submission" date="2014-08" db="EMBL/GenBank/DDBJ databases">
        <title>Complete genome sequence of Corynebacterium aquilae S-613T(T) (=DSM 44791(T)), isolated from the choana of a healthy golden eagle.</title>
        <authorList>
            <person name="Ruckert C."/>
            <person name="Albersmeier A."/>
            <person name="Winkler A."/>
            <person name="Kalinowski J."/>
        </authorList>
    </citation>
    <scope>NUCLEOTIDE SEQUENCE [LARGE SCALE GENOMIC DNA]</scope>
    <source>
        <strain evidence="2 3">S-613</strain>
    </source>
</reference>
<name>A0A1L7CII6_9CORY</name>
<dbReference type="AlphaFoldDB" id="A0A1L7CII6"/>
<sequence length="243" mass="25480">MNTTTTQQQQQRLVKILLCLVVAVSCALMFVRAPEAQAQQVPAPDTAIAQFEGADEADSLPLASPISDVLEGYAPINQAIPGLGNLPVPPQLMPVIGAVGAIIVVILAMVGLNKGGGSSENAGGISTPNKGSQKFSGTIRDMSGYQFAKAYPKKMANPPYAGQRVLFLELDKPSSITADQSGNLGKYRTDTTTMIRLGRSSGGKLKSAYLGRNGEHVTITVNPKICMWPSDTAAPLGAPNCKI</sequence>